<dbReference type="SUPFAM" id="SSF55770">
    <property type="entry name" value="Profilin (actin-binding protein)"/>
    <property type="match status" value="1"/>
</dbReference>
<dbReference type="EMBL" id="JALJOV010000995">
    <property type="protein sequence ID" value="KAK9856838.1"/>
    <property type="molecule type" value="Genomic_DNA"/>
</dbReference>
<evidence type="ECO:0000256" key="1">
    <source>
        <dbReference type="SAM" id="MobiDB-lite"/>
    </source>
</evidence>
<feature type="region of interest" description="Disordered" evidence="1">
    <location>
        <begin position="1"/>
        <end position="47"/>
    </location>
</feature>
<gene>
    <name evidence="2" type="ORF">WJX84_006303</name>
</gene>
<evidence type="ECO:0000313" key="3">
    <source>
        <dbReference type="Proteomes" id="UP001485043"/>
    </source>
</evidence>
<accession>A0AAW1SUI8</accession>
<protein>
    <recommendedName>
        <fullName evidence="4">Profilin</fullName>
    </recommendedName>
</protein>
<organism evidence="2 3">
    <name type="scientific">Apatococcus fuscideae</name>
    <dbReference type="NCBI Taxonomy" id="2026836"/>
    <lineage>
        <taxon>Eukaryota</taxon>
        <taxon>Viridiplantae</taxon>
        <taxon>Chlorophyta</taxon>
        <taxon>core chlorophytes</taxon>
        <taxon>Trebouxiophyceae</taxon>
        <taxon>Chlorellales</taxon>
        <taxon>Chlorellaceae</taxon>
        <taxon>Apatococcus</taxon>
    </lineage>
</organism>
<sequence>MPPQASGQVHPAEQSYPSAAGFSTAAPSHLMPSESSQGSELRQSAAPGLSAAATSDFQGAAQRILCDCSKVVVFDQQGSILFSTSAAIASELLSLTRLFADRDRAISSGMCVGGQKYEVHKFHPPLMYGRAHNGVDPEVAEGAALHVVERNSLGHPVYIFITYKLPVLSGKAVPQLVQFARQTLQAL</sequence>
<feature type="compositionally biased region" description="Polar residues" evidence="1">
    <location>
        <begin position="33"/>
        <end position="42"/>
    </location>
</feature>
<evidence type="ECO:0008006" key="4">
    <source>
        <dbReference type="Google" id="ProtNLM"/>
    </source>
</evidence>
<dbReference type="Proteomes" id="UP001485043">
    <property type="component" value="Unassembled WGS sequence"/>
</dbReference>
<dbReference type="InterPro" id="IPR036140">
    <property type="entry name" value="PFN_sf"/>
</dbReference>
<dbReference type="PANTHER" id="PTHR41752">
    <property type="entry name" value="PROFILIN"/>
    <property type="match status" value="1"/>
</dbReference>
<name>A0AAW1SUI8_9CHLO</name>
<comment type="caution">
    <text evidence="2">The sequence shown here is derived from an EMBL/GenBank/DDBJ whole genome shotgun (WGS) entry which is preliminary data.</text>
</comment>
<proteinExistence type="predicted"/>
<dbReference type="AlphaFoldDB" id="A0AAW1SUI8"/>
<evidence type="ECO:0000313" key="2">
    <source>
        <dbReference type="EMBL" id="KAK9856838.1"/>
    </source>
</evidence>
<keyword evidence="3" id="KW-1185">Reference proteome</keyword>
<reference evidence="2 3" key="1">
    <citation type="journal article" date="2024" name="Nat. Commun.">
        <title>Phylogenomics reveals the evolutionary origins of lichenization in chlorophyte algae.</title>
        <authorList>
            <person name="Puginier C."/>
            <person name="Libourel C."/>
            <person name="Otte J."/>
            <person name="Skaloud P."/>
            <person name="Haon M."/>
            <person name="Grisel S."/>
            <person name="Petersen M."/>
            <person name="Berrin J.G."/>
            <person name="Delaux P.M."/>
            <person name="Dal Grande F."/>
            <person name="Keller J."/>
        </authorList>
    </citation>
    <scope>NUCLEOTIDE SEQUENCE [LARGE SCALE GENOMIC DNA]</scope>
    <source>
        <strain evidence="2 3">SAG 2523</strain>
    </source>
</reference>
<dbReference type="PANTHER" id="PTHR41752:SF1">
    <property type="entry name" value="PROFILIN"/>
    <property type="match status" value="1"/>
</dbReference>